<dbReference type="Proteomes" id="UP000044938">
    <property type="component" value="Unassembled WGS sequence"/>
</dbReference>
<evidence type="ECO:0000256" key="2">
    <source>
        <dbReference type="ARBA" id="ARBA00022801"/>
    </source>
</evidence>
<reference evidence="19 35" key="4">
    <citation type="submission" date="2016-04" db="EMBL/GenBank/DDBJ databases">
        <authorList>
            <person name="Bigi M."/>
            <person name="Bigi F."/>
            <person name="Soria M.A."/>
        </authorList>
    </citation>
    <scope>NUCLEOTIDE SEQUENCE [LARGE SCALE GENOMIC DNA]</scope>
    <source>
        <strain evidence="19 35">6548</strain>
    </source>
</reference>
<dbReference type="EMBL" id="LR027516">
    <property type="protein sequence ID" value="VCU50678.1"/>
    <property type="molecule type" value="Genomic_DNA"/>
</dbReference>
<dbReference type="OMA" id="PSTWAEH"/>
<dbReference type="Proteomes" id="UP000300237">
    <property type="component" value="Chromosome"/>
</dbReference>
<dbReference type="Proteomes" id="UP000050139">
    <property type="component" value="Unassembled WGS sequence"/>
</dbReference>
<reference evidence="17 33" key="1">
    <citation type="submission" date="2015-03" db="EMBL/GenBank/DDBJ databases">
        <authorList>
            <consortium name="Pathogen Informatics"/>
            <person name="Murphy D."/>
        </authorList>
    </citation>
    <scope>NUCLEOTIDE SEQUENCE</scope>
    <source>
        <strain evidence="11 33">0268S</strain>
        <strain evidence="17">N09902308</strain>
    </source>
</reference>
<dbReference type="SUPFAM" id="SSF53955">
    <property type="entry name" value="Lysozyme-like"/>
    <property type="match status" value="1"/>
</dbReference>
<keyword evidence="2 19" id="KW-0378">Hydrolase</keyword>
<name>A0A045GWN9_MYCTX</name>
<dbReference type="GO" id="GO:0010628">
    <property type="term" value="P:positive regulation of gene expression"/>
    <property type="evidence" value="ECO:0007669"/>
    <property type="project" value="UniProtKB-ARBA"/>
</dbReference>
<keyword evidence="3" id="KW-1133">Transmembrane helix</keyword>
<evidence type="ECO:0000313" key="28">
    <source>
        <dbReference type="Proteomes" id="UP000046947"/>
    </source>
</evidence>
<reference evidence="18 38" key="9">
    <citation type="submission" date="2021-03" db="EMBL/GenBank/DDBJ databases">
        <title>Whole Genome Sequencing of Mycobacterium tuberculosis clinical isolates from Arunachal Pradesh, India.</title>
        <authorList>
            <person name="Singh S."/>
            <person name="Mudliar S.R."/>
            <person name="Kulsum U."/>
            <person name="Rufai S.B."/>
            <person name="Singh P.K."/>
            <person name="Umpo M."/>
            <person name="Nyori M."/>
        </authorList>
    </citation>
    <scope>NUCLEOTIDE SEQUENCE [LARGE SCALE GENOMIC DNA]</scope>
    <source>
        <strain evidence="18 38">OMICS/BPL/0142/20/SP</strain>
    </source>
</reference>
<evidence type="ECO:0000313" key="29">
    <source>
        <dbReference type="Proteomes" id="UP000048289"/>
    </source>
</evidence>
<dbReference type="Proteomes" id="UP000256381">
    <property type="component" value="Unassembled WGS sequence"/>
</dbReference>
<reference evidence="20" key="7">
    <citation type="submission" date="2018-07" db="EMBL/GenBank/DDBJ databases">
        <authorList>
            <person name="Shah S."/>
            <person name="Brown T."/>
            <person name="Auld S."/>
            <person name="Bratton K."/>
            <person name="Narechania A."/>
            <person name="Mathema B."/>
            <person name="Gandhi N."/>
        </authorList>
    </citation>
    <scope>NUCLEOTIDE SEQUENCE</scope>
    <source>
        <strain evidence="20">32301_S10</strain>
    </source>
</reference>
<evidence type="ECO:0000313" key="8">
    <source>
        <dbReference type="EMBL" id="CKR59054.1"/>
    </source>
</evidence>
<evidence type="ECO:0000313" key="27">
    <source>
        <dbReference type="Proteomes" id="UP000046680"/>
    </source>
</evidence>
<dbReference type="Proteomes" id="UP000048948">
    <property type="component" value="Unassembled WGS sequence"/>
</dbReference>
<dbReference type="GO" id="GO:0010629">
    <property type="term" value="P:negative regulation of gene expression"/>
    <property type="evidence" value="ECO:0007669"/>
    <property type="project" value="UniProtKB-ARBA"/>
</dbReference>
<proteinExistence type="inferred from homology"/>
<evidence type="ECO:0000313" key="21">
    <source>
        <dbReference type="EMBL" id="VCU50678.1"/>
    </source>
</evidence>
<evidence type="ECO:0000313" key="33">
    <source>
        <dbReference type="Proteomes" id="UP000050139"/>
    </source>
</evidence>
<dbReference type="EMBL" id="CNFT01000362">
    <property type="protein sequence ID" value="CKR59054.1"/>
    <property type="molecule type" value="Genomic_DNA"/>
</dbReference>
<evidence type="ECO:0000313" key="26">
    <source>
        <dbReference type="Proteomes" id="UP000045842"/>
    </source>
</evidence>
<evidence type="ECO:0000313" key="32">
    <source>
        <dbReference type="Proteomes" id="UP000049023"/>
    </source>
</evidence>
<evidence type="ECO:0000313" key="10">
    <source>
        <dbReference type="EMBL" id="CKS56135.1"/>
    </source>
</evidence>
<dbReference type="RefSeq" id="WP_003412293.1">
    <property type="nucleotide sequence ID" value="NZ_AP017901.1"/>
</dbReference>
<dbReference type="Proteomes" id="UP000045842">
    <property type="component" value="Unassembled WGS sequence"/>
</dbReference>
<dbReference type="Proteomes" id="UP000050164">
    <property type="component" value="Unassembled WGS sequence"/>
</dbReference>
<organism evidence="17 23">
    <name type="scientific">Mycobacterium tuberculosis</name>
    <dbReference type="NCBI Taxonomy" id="1773"/>
    <lineage>
        <taxon>Bacteria</taxon>
        <taxon>Bacillati</taxon>
        <taxon>Actinomycetota</taxon>
        <taxon>Actinomycetes</taxon>
        <taxon>Mycobacteriales</taxon>
        <taxon>Mycobacteriaceae</taxon>
        <taxon>Mycobacterium</taxon>
        <taxon>Mycobacterium tuberculosis complex</taxon>
    </lineage>
</organism>
<evidence type="ECO:0000313" key="14">
    <source>
        <dbReference type="EMBL" id="COV76380.1"/>
    </source>
</evidence>
<dbReference type="EMBL" id="CSAD01000036">
    <property type="protein sequence ID" value="COU84141.1"/>
    <property type="molecule type" value="Genomic_DNA"/>
</dbReference>
<evidence type="ECO:0000313" key="13">
    <source>
        <dbReference type="EMBL" id="COU84141.1"/>
    </source>
</evidence>
<dbReference type="PATRIC" id="fig|1773.211.peg.2085"/>
<evidence type="ECO:0000313" key="37">
    <source>
        <dbReference type="Proteomes" id="UP000300237"/>
    </source>
</evidence>
<dbReference type="InterPro" id="IPR023346">
    <property type="entry name" value="Lysozyme-like_dom_sf"/>
</dbReference>
<dbReference type="Proteomes" id="UP000039021">
    <property type="component" value="Unassembled WGS sequence"/>
</dbReference>
<evidence type="ECO:0000313" key="5">
    <source>
        <dbReference type="EMBL" id="CFE38246.1"/>
    </source>
</evidence>
<dbReference type="GO" id="GO:0005576">
    <property type="term" value="C:extracellular region"/>
    <property type="evidence" value="ECO:0007669"/>
    <property type="project" value="UniProtKB-ARBA"/>
</dbReference>
<dbReference type="InterPro" id="IPR010618">
    <property type="entry name" value="RPF"/>
</dbReference>
<evidence type="ECO:0000313" key="19">
    <source>
        <dbReference type="EMBL" id="OMH60337.1"/>
    </source>
</evidence>
<dbReference type="Proteomes" id="UP000048289">
    <property type="component" value="Unassembled WGS sequence"/>
</dbReference>
<dbReference type="EMBL" id="CFOH01000015">
    <property type="protein sequence ID" value="CFE46474.1"/>
    <property type="molecule type" value="Genomic_DNA"/>
</dbReference>
<dbReference type="STRING" id="115862.BBG46_12495"/>
<dbReference type="EMBL" id="CNFU01000816">
    <property type="protein sequence ID" value="CKS56135.1"/>
    <property type="molecule type" value="Genomic_DNA"/>
</dbReference>
<dbReference type="Proteomes" id="UP000048600">
    <property type="component" value="Unassembled WGS sequence"/>
</dbReference>
<accession>A0A045GWN9</accession>
<reference evidence="22 23" key="3">
    <citation type="submission" date="2015-03" db="EMBL/GenBank/DDBJ databases">
        <authorList>
            <consortium name="Pathogen Informatics"/>
        </authorList>
    </citation>
    <scope>NUCLEOTIDE SEQUENCE [LARGE SCALE GENOMIC DNA]</scope>
    <source>
        <strain evidence="9 31">Bir 172</strain>
        <strain evidence="8 34">Bir 185</strain>
        <strain evidence="10 32">Bir 187</strain>
        <strain evidence="7 27">C09601061</strain>
        <strain evidence="12 24">D00501624</strain>
        <strain evidence="13 26">G09801536</strain>
        <strain evidence="5 29">G09901357</strain>
        <strain evidence="6 28">H09601792</strain>
        <strain evidence="22">K00500041</strain>
        <strain evidence="14 25">M09401471</strain>
        <strain evidence="23">N09902308</strain>
        <strain evidence="15 30">P00601463</strain>
    </source>
</reference>
<evidence type="ECO:0000313" key="20">
    <source>
        <dbReference type="EMBL" id="REQ54526.1"/>
    </source>
</evidence>
<dbReference type="Proteomes" id="UP000038802">
    <property type="component" value="Unassembled WGS sequence"/>
</dbReference>
<dbReference type="EMBL" id="CQQC01000007">
    <property type="protein sequence ID" value="CNU09996.1"/>
    <property type="molecule type" value="Genomic_DNA"/>
</dbReference>
<reference evidence="19 35" key="6">
    <citation type="submission" date="2017-02" db="EMBL/GenBank/DDBJ databases">
        <title>Protein polymorphisms may explain contrasting epidemiological fitness of two variants of a multidrug-resistant Mycobacterium tuberculosis strain.</title>
        <authorList>
            <person name="Bigi M.M."/>
            <person name="Lopez B."/>
            <person name="Blanco F.C."/>
            <person name="Sasiain M.C."/>
            <person name="De La Barrera S."/>
            <person name="Ritacco V."/>
            <person name="Bigi F."/>
            <person name="Soria M.A."/>
        </authorList>
    </citation>
    <scope>NUCLEOTIDE SEQUENCE [LARGE SCALE GENOMIC DNA]</scope>
    <source>
        <strain evidence="19 35">6548</strain>
    </source>
</reference>
<evidence type="ECO:0000313" key="17">
    <source>
        <dbReference type="EMBL" id="COX02154.1"/>
    </source>
</evidence>
<evidence type="ECO:0000256" key="3">
    <source>
        <dbReference type="SAM" id="Phobius"/>
    </source>
</evidence>
<dbReference type="EC" id="3.-.-.-" evidence="19"/>
<reference evidence="21 37" key="8">
    <citation type="submission" date="2018-08" db="EMBL/GenBank/DDBJ databases">
        <authorList>
            <person name="Fokvardsen B D."/>
            <person name="Norman A."/>
        </authorList>
    </citation>
    <scope>NUCLEOTIDE SEQUENCE [LARGE SCALE GENOMIC DNA]</scope>
    <source>
        <strain evidence="21 37">DKC2</strain>
    </source>
</reference>
<evidence type="ECO:0000313" key="25">
    <source>
        <dbReference type="Proteomes" id="UP000044938"/>
    </source>
</evidence>
<dbReference type="Pfam" id="PF06737">
    <property type="entry name" value="Transglycosylas"/>
    <property type="match status" value="1"/>
</dbReference>
<dbReference type="EMBL" id="JAGIZI010000021">
    <property type="protein sequence ID" value="MBP0684151.1"/>
    <property type="molecule type" value="Genomic_DNA"/>
</dbReference>
<dbReference type="AlphaFoldDB" id="A0A045GWN9"/>
<dbReference type="EMBL" id="CSBK01000152">
    <property type="protein sequence ID" value="COX02154.1"/>
    <property type="molecule type" value="Genomic_DNA"/>
</dbReference>
<evidence type="ECO:0000313" key="9">
    <source>
        <dbReference type="EMBL" id="CKS17216.1"/>
    </source>
</evidence>
<sequence>MTPGLLTTAGAGRPRDRCARIVCTVFIETAVVATMFVALLGLSTISSKADDIDWDAIAQCESGGNWAANTGNGLYGGLQISQATWDSNGGVGSPAAASPQQQIEVADNIMKTQGPGAWPKCSSCSQGDAPLGSLTHILTFLAAETGGCSGSRDD</sequence>
<feature type="transmembrane region" description="Helical" evidence="3">
    <location>
        <begin position="21"/>
        <end position="42"/>
    </location>
</feature>
<evidence type="ECO:0000313" key="23">
    <source>
        <dbReference type="Proteomes" id="UP000039021"/>
    </source>
</evidence>
<evidence type="ECO:0000313" key="31">
    <source>
        <dbReference type="Proteomes" id="UP000048948"/>
    </source>
</evidence>
<dbReference type="Gene3D" id="1.10.530.10">
    <property type="match status" value="1"/>
</dbReference>
<dbReference type="EMBL" id="LWDQ01000001">
    <property type="protein sequence ID" value="OMH60337.1"/>
    <property type="molecule type" value="Genomic_DNA"/>
</dbReference>
<dbReference type="Proteomes" id="UP000189452">
    <property type="component" value="Chromosome"/>
</dbReference>
<reference evidence="16" key="2">
    <citation type="submission" date="2015-03" db="EMBL/GenBank/DDBJ databases">
        <authorList>
            <person name="Murphy D."/>
        </authorList>
    </citation>
    <scope>NUCLEOTIDE SEQUENCE [LARGE SCALE GENOMIC DNA]</scope>
    <source>
        <strain evidence="16">K00500041</strain>
    </source>
</reference>
<dbReference type="GO" id="GO:0009372">
    <property type="term" value="P:quorum sensing"/>
    <property type="evidence" value="ECO:0007669"/>
    <property type="project" value="UniProtKB-ARBA"/>
</dbReference>
<evidence type="ECO:0000259" key="4">
    <source>
        <dbReference type="Pfam" id="PF06737"/>
    </source>
</evidence>
<dbReference type="CDD" id="cd13925">
    <property type="entry name" value="RPF"/>
    <property type="match status" value="1"/>
</dbReference>
<dbReference type="SMR" id="A0A045GWN9"/>
<evidence type="ECO:0000313" key="30">
    <source>
        <dbReference type="Proteomes" id="UP000048600"/>
    </source>
</evidence>
<reference evidence="20 36" key="5">
    <citation type="journal article" date="2017" name="N. Engl. J. Med.">
        <title>Transmission of Extensively Drug-Resistant Tuberculosis in South Africa.</title>
        <authorList>
            <person name="Shah N.S."/>
            <person name="Auld S.C."/>
            <person name="Brust J.C."/>
            <person name="Mathema B."/>
            <person name="Ismail N."/>
            <person name="Moodley P."/>
            <person name="Mlisana K."/>
            <person name="Allana S."/>
            <person name="Campbell A."/>
            <person name="Mthiyane T."/>
            <person name="Morris N."/>
            <person name="Mpangase P."/>
            <person name="van der Meulen H."/>
            <person name="Omar S.V."/>
            <person name="Brown T.S."/>
            <person name="Narechania A."/>
            <person name="Shaskina E."/>
            <person name="Kapwata T."/>
            <person name="Kreiswirth B."/>
            <person name="Gandhi N.R."/>
        </authorList>
    </citation>
    <scope>NUCLEOTIDE SEQUENCE [LARGE SCALE GENOMIC DNA]</scope>
    <source>
        <strain evidence="20 36">32301_S10</strain>
    </source>
</reference>
<evidence type="ECO:0000313" key="38">
    <source>
        <dbReference type="Proteomes" id="UP000671119"/>
    </source>
</evidence>
<dbReference type="Proteomes" id="UP000671119">
    <property type="component" value="Unassembled WGS sequence"/>
</dbReference>
<evidence type="ECO:0000313" key="11">
    <source>
        <dbReference type="EMBL" id="CLV40176.1"/>
    </source>
</evidence>
<evidence type="ECO:0000313" key="15">
    <source>
        <dbReference type="EMBL" id="COV79502.1"/>
    </source>
</evidence>
<comment type="similarity">
    <text evidence="1">Belongs to the transglycosylase family. Rpf subfamily.</text>
</comment>
<evidence type="ECO:0000313" key="22">
    <source>
        <dbReference type="Proteomes" id="UP000038802"/>
    </source>
</evidence>
<dbReference type="GO" id="GO:0042127">
    <property type="term" value="P:regulation of cell population proliferation"/>
    <property type="evidence" value="ECO:0007669"/>
    <property type="project" value="UniProtKB-ARBA"/>
</dbReference>
<evidence type="ECO:0000313" key="18">
    <source>
        <dbReference type="EMBL" id="MBP0684151.1"/>
    </source>
</evidence>
<evidence type="ECO:0000313" key="36">
    <source>
        <dbReference type="Proteomes" id="UP000256381"/>
    </source>
</evidence>
<gene>
    <name evidence="17" type="primary">rpfD</name>
    <name evidence="19" type="ORF">A4S10_02512</name>
    <name evidence="21" type="ORF">DKC2_2524</name>
    <name evidence="20" type="ORF">DSJ38_06415</name>
    <name evidence="7" type="ORF">ERS007657_00465</name>
    <name evidence="12" type="ORF">ERS007661_00059</name>
    <name evidence="13" type="ORF">ERS007679_00477</name>
    <name evidence="5" type="ORF">ERS007681_00941</name>
    <name evidence="6" type="ORF">ERS007688_00199</name>
    <name evidence="16" type="ORF">ERS007703_02332</name>
    <name evidence="14" type="ORF">ERS007720_00877</name>
    <name evidence="17" type="ORF">ERS007739_00526</name>
    <name evidence="15" type="ORF">ERS007741_00673</name>
    <name evidence="9" type="ORF">ERS027646_01389</name>
    <name evidence="8" type="ORF">ERS027659_01794</name>
    <name evidence="10" type="ORF">ERS027661_03244</name>
    <name evidence="11" type="ORF">ERS094118_00009</name>
    <name evidence="18" type="ORF">J8J21_13685</name>
</gene>
<keyword evidence="3" id="KW-0472">Membrane</keyword>
<dbReference type="EMBL" id="CNGE01000198">
    <property type="protein sequence ID" value="CKS17216.1"/>
    <property type="molecule type" value="Genomic_DNA"/>
</dbReference>
<evidence type="ECO:0000256" key="1">
    <source>
        <dbReference type="ARBA" id="ARBA00010830"/>
    </source>
</evidence>
<dbReference type="FunFam" id="1.10.530.10:FF:000025">
    <property type="entry name" value="Resuscitation-promoting factor RpfC"/>
    <property type="match status" value="1"/>
</dbReference>
<evidence type="ECO:0000313" key="12">
    <source>
        <dbReference type="EMBL" id="CNU09996.1"/>
    </source>
</evidence>
<evidence type="ECO:0000313" key="6">
    <source>
        <dbReference type="EMBL" id="CFE46474.1"/>
    </source>
</evidence>
<dbReference type="Proteomes" id="UP000046680">
    <property type="component" value="Unassembled WGS sequence"/>
</dbReference>
<evidence type="ECO:0000313" key="34">
    <source>
        <dbReference type="Proteomes" id="UP000050164"/>
    </source>
</evidence>
<protein>
    <submittedName>
        <fullName evidence="17 19">Resuscitation-promoting factor RpfD</fullName>
        <ecNumber evidence="19">3.-.-.-</ecNumber>
    </submittedName>
    <submittedName>
        <fullName evidence="18">Resuscitation-promoting factor protein RpfD</fullName>
    </submittedName>
</protein>
<dbReference type="Proteomes" id="UP000049023">
    <property type="component" value="Unassembled WGS sequence"/>
</dbReference>
<dbReference type="Proteomes" id="UP000046947">
    <property type="component" value="Unassembled WGS sequence"/>
</dbReference>
<evidence type="ECO:0000313" key="24">
    <source>
        <dbReference type="Proteomes" id="UP000039217"/>
    </source>
</evidence>
<evidence type="ECO:0000313" key="7">
    <source>
        <dbReference type="EMBL" id="CFR67165.1"/>
    </source>
</evidence>
<dbReference type="EMBL" id="CHKL01000044">
    <property type="protein sequence ID" value="COV79502.1"/>
    <property type="molecule type" value="Genomic_DNA"/>
</dbReference>
<dbReference type="EMBL" id="CGCX01000101">
    <property type="protein sequence ID" value="CFR67165.1"/>
    <property type="molecule type" value="Genomic_DNA"/>
</dbReference>
<dbReference type="EMBL" id="CFOE01000080">
    <property type="protein sequence ID" value="CFE38246.1"/>
    <property type="molecule type" value="Genomic_DNA"/>
</dbReference>
<dbReference type="EMBL" id="QTBD01000093">
    <property type="protein sequence ID" value="REQ54526.1"/>
    <property type="molecule type" value="Genomic_DNA"/>
</dbReference>
<dbReference type="EMBL" id="COPH01000001">
    <property type="protein sequence ID" value="CLV40176.1"/>
    <property type="molecule type" value="Genomic_DNA"/>
</dbReference>
<keyword evidence="3" id="KW-0812">Transmembrane</keyword>
<dbReference type="EMBL" id="CSAE01000246">
    <property type="protein sequence ID" value="COV93149.1"/>
    <property type="molecule type" value="Genomic_DNA"/>
</dbReference>
<evidence type="ECO:0000313" key="35">
    <source>
        <dbReference type="Proteomes" id="UP000189452"/>
    </source>
</evidence>
<dbReference type="Proteomes" id="UP000039217">
    <property type="component" value="Unassembled WGS sequence"/>
</dbReference>
<evidence type="ECO:0000313" key="16">
    <source>
        <dbReference type="EMBL" id="COV93149.1"/>
    </source>
</evidence>
<dbReference type="EMBL" id="CSAJ01000073">
    <property type="protein sequence ID" value="COV76380.1"/>
    <property type="molecule type" value="Genomic_DNA"/>
</dbReference>
<dbReference type="GO" id="GO:0016787">
    <property type="term" value="F:hydrolase activity"/>
    <property type="evidence" value="ECO:0007669"/>
    <property type="project" value="UniProtKB-KW"/>
</dbReference>
<feature type="domain" description="Resuscitation-promoting factor core lysozyme-like" evidence="4">
    <location>
        <begin position="49"/>
        <end position="121"/>
    </location>
</feature>